<keyword evidence="2" id="KW-0805">Transcription regulation</keyword>
<accession>A0A2S0PBZ5</accession>
<feature type="domain" description="HTH tetR-type" evidence="6">
    <location>
        <begin position="10"/>
        <end position="70"/>
    </location>
</feature>
<evidence type="ECO:0000256" key="5">
    <source>
        <dbReference type="PROSITE-ProRule" id="PRU00335"/>
    </source>
</evidence>
<feature type="DNA-binding region" description="H-T-H motif" evidence="5">
    <location>
        <begin position="33"/>
        <end position="52"/>
    </location>
</feature>
<dbReference type="STRING" id="1122240.GCA_000620105_01621"/>
<dbReference type="SUPFAM" id="SSF46689">
    <property type="entry name" value="Homeodomain-like"/>
    <property type="match status" value="1"/>
</dbReference>
<dbReference type="PRINTS" id="PR00455">
    <property type="entry name" value="HTHTETR"/>
</dbReference>
<evidence type="ECO:0000256" key="4">
    <source>
        <dbReference type="ARBA" id="ARBA00023163"/>
    </source>
</evidence>
<keyword evidence="8" id="KW-1185">Reference proteome</keyword>
<keyword evidence="3 5" id="KW-0238">DNA-binding</keyword>
<dbReference type="GO" id="GO:0000976">
    <property type="term" value="F:transcription cis-regulatory region binding"/>
    <property type="evidence" value="ECO:0007669"/>
    <property type="project" value="TreeGrafter"/>
</dbReference>
<keyword evidence="4" id="KW-0804">Transcription</keyword>
<protein>
    <submittedName>
        <fullName evidence="7">TetR family transcriptional regulator</fullName>
    </submittedName>
</protein>
<dbReference type="AlphaFoldDB" id="A0A2S0PBZ5"/>
<reference evidence="7 8" key="1">
    <citation type="submission" date="2018-04" db="EMBL/GenBank/DDBJ databases">
        <title>Denitrifier Microvirgula.</title>
        <authorList>
            <person name="Anderson E."/>
            <person name="Jang J."/>
            <person name="Ishii S."/>
        </authorList>
    </citation>
    <scope>NUCLEOTIDE SEQUENCE [LARGE SCALE GENOMIC DNA]</scope>
    <source>
        <strain evidence="7 8">BE2.4</strain>
    </source>
</reference>
<evidence type="ECO:0000313" key="8">
    <source>
        <dbReference type="Proteomes" id="UP000244173"/>
    </source>
</evidence>
<name>A0A2S0PBZ5_9NEIS</name>
<dbReference type="PANTHER" id="PTHR30055:SF226">
    <property type="entry name" value="HTH-TYPE TRANSCRIPTIONAL REGULATOR PKSA"/>
    <property type="match status" value="1"/>
</dbReference>
<dbReference type="Gene3D" id="1.10.357.10">
    <property type="entry name" value="Tetracycline Repressor, domain 2"/>
    <property type="match status" value="1"/>
</dbReference>
<dbReference type="RefSeq" id="WP_107889661.1">
    <property type="nucleotide sequence ID" value="NZ_CP028519.1"/>
</dbReference>
<dbReference type="EMBL" id="CP028519">
    <property type="protein sequence ID" value="AVY94909.1"/>
    <property type="molecule type" value="Genomic_DNA"/>
</dbReference>
<dbReference type="InterPro" id="IPR009057">
    <property type="entry name" value="Homeodomain-like_sf"/>
</dbReference>
<evidence type="ECO:0000256" key="2">
    <source>
        <dbReference type="ARBA" id="ARBA00023015"/>
    </source>
</evidence>
<keyword evidence="1" id="KW-0678">Repressor</keyword>
<dbReference type="InterPro" id="IPR036271">
    <property type="entry name" value="Tet_transcr_reg_TetR-rel_C_sf"/>
</dbReference>
<dbReference type="OrthoDB" id="9816320at2"/>
<organism evidence="7 8">
    <name type="scientific">Microvirgula aerodenitrificans</name>
    <dbReference type="NCBI Taxonomy" id="57480"/>
    <lineage>
        <taxon>Bacteria</taxon>
        <taxon>Pseudomonadati</taxon>
        <taxon>Pseudomonadota</taxon>
        <taxon>Betaproteobacteria</taxon>
        <taxon>Neisseriales</taxon>
        <taxon>Aquaspirillaceae</taxon>
        <taxon>Microvirgula</taxon>
    </lineage>
</organism>
<dbReference type="InterPro" id="IPR039538">
    <property type="entry name" value="BetI_C"/>
</dbReference>
<dbReference type="Pfam" id="PF00440">
    <property type="entry name" value="TetR_N"/>
    <property type="match status" value="1"/>
</dbReference>
<dbReference type="SUPFAM" id="SSF48498">
    <property type="entry name" value="Tetracyclin repressor-like, C-terminal domain"/>
    <property type="match status" value="1"/>
</dbReference>
<evidence type="ECO:0000313" key="7">
    <source>
        <dbReference type="EMBL" id="AVY94909.1"/>
    </source>
</evidence>
<dbReference type="Pfam" id="PF13977">
    <property type="entry name" value="TetR_C_6"/>
    <property type="match status" value="1"/>
</dbReference>
<gene>
    <name evidence="7" type="ORF">DAI18_13315</name>
</gene>
<dbReference type="PANTHER" id="PTHR30055">
    <property type="entry name" value="HTH-TYPE TRANSCRIPTIONAL REGULATOR RUTR"/>
    <property type="match status" value="1"/>
</dbReference>
<dbReference type="Proteomes" id="UP000244173">
    <property type="component" value="Chromosome"/>
</dbReference>
<dbReference type="PROSITE" id="PS50977">
    <property type="entry name" value="HTH_TETR_2"/>
    <property type="match status" value="1"/>
</dbReference>
<evidence type="ECO:0000256" key="3">
    <source>
        <dbReference type="ARBA" id="ARBA00023125"/>
    </source>
</evidence>
<dbReference type="InterPro" id="IPR050109">
    <property type="entry name" value="HTH-type_TetR-like_transc_reg"/>
</dbReference>
<proteinExistence type="predicted"/>
<dbReference type="KEGG" id="maer:DAI18_13315"/>
<dbReference type="GO" id="GO:0003700">
    <property type="term" value="F:DNA-binding transcription factor activity"/>
    <property type="evidence" value="ECO:0007669"/>
    <property type="project" value="TreeGrafter"/>
</dbReference>
<evidence type="ECO:0000259" key="6">
    <source>
        <dbReference type="PROSITE" id="PS50977"/>
    </source>
</evidence>
<sequence>MRTVDPEKHEARRRQILDAAVLCFARRGFHQTRTAEICAEAGMSPGNVFHYFAGKDDIIAAIVDEDGRETAARFARTDGETDAIAALMARIDASLALATDPIQVRITLEVVAEAVRNPAMMACAARNEAVRRKALAGLLEWAQAQGQLAAGLDIAAAVDWVLMLLDGYFDRAVIDPAFDAGVARARLRASILHFLRGEAA</sequence>
<evidence type="ECO:0000256" key="1">
    <source>
        <dbReference type="ARBA" id="ARBA00022491"/>
    </source>
</evidence>
<dbReference type="InterPro" id="IPR001647">
    <property type="entry name" value="HTH_TetR"/>
</dbReference>